<proteinExistence type="predicted"/>
<dbReference type="SMART" id="SM01342">
    <property type="entry name" value="TAN"/>
    <property type="match status" value="1"/>
</dbReference>
<evidence type="ECO:0000259" key="1">
    <source>
        <dbReference type="SMART" id="SM01342"/>
    </source>
</evidence>
<dbReference type="PANTHER" id="PTHR37079">
    <property type="entry name" value="SERINE/THREONINE-PROTEIN KINASE ATM"/>
    <property type="match status" value="1"/>
</dbReference>
<dbReference type="PANTHER" id="PTHR37079:SF4">
    <property type="entry name" value="SERINE_THREONINE-PROTEIN KINASE ATM"/>
    <property type="match status" value="1"/>
</dbReference>
<dbReference type="Pfam" id="PF11640">
    <property type="entry name" value="TAN"/>
    <property type="match status" value="1"/>
</dbReference>
<evidence type="ECO:0000313" key="2">
    <source>
        <dbReference type="EMBL" id="KAK8914526.1"/>
    </source>
</evidence>
<dbReference type="InterPro" id="IPR038980">
    <property type="entry name" value="ATM_plant"/>
</dbReference>
<dbReference type="GO" id="GO:0004674">
    <property type="term" value="F:protein serine/threonine kinase activity"/>
    <property type="evidence" value="ECO:0007669"/>
    <property type="project" value="InterPro"/>
</dbReference>
<dbReference type="AlphaFoldDB" id="A0AAP0FU75"/>
<accession>A0AAP0FU75</accession>
<sequence length="406" mass="46220">MATSRDVREIISKLSSDKSKTRDEGIRLLNNWLEGESSISFCRLLAKNTAGLVLLKFLTDESWPFLVTLLTKCIALEISASKKRHPKLLLAKTLRLTIQCAEDPKLSGIQLPLGSVIKVLFNHIWDVAKDVSAFHLEYSGILRHLLSVNEYRHQMRSRMYCSFLLLYMNKVVSAVSKKGPVLSSSKEEAFRCSLTLHVLLENPPGDFQIISGQSCCRFYRDVLIHKRDEGKYSRKLMECINTYLLKDGPNLGDLATDIHLSVQEFLFRFWLTTHDRGLKQSCKETRKATQQEKRLKMVDACDRIKDGVMSGSWLWQGDLRDVYHLRKNLLRASLDLVNLKVPNSLNEQTILLIPAVSYSLTAGCCHLLPFYKEKSIFADARVGKAMVNSATLSHSFDFLLLCLLFT</sequence>
<protein>
    <submittedName>
        <fullName evidence="2">Serine/threonine-protein kinase ATM</fullName>
    </submittedName>
</protein>
<comment type="caution">
    <text evidence="2">The sequence shown here is derived from an EMBL/GenBank/DDBJ whole genome shotgun (WGS) entry which is preliminary data.</text>
</comment>
<keyword evidence="2" id="KW-0418">Kinase</keyword>
<dbReference type="EMBL" id="JBBWWQ010000021">
    <property type="protein sequence ID" value="KAK8914526.1"/>
    <property type="molecule type" value="Genomic_DNA"/>
</dbReference>
<feature type="domain" description="Telomere-length maintenance and DNA damage repair" evidence="1">
    <location>
        <begin position="1"/>
        <end position="162"/>
    </location>
</feature>
<keyword evidence="3" id="KW-1185">Reference proteome</keyword>
<keyword evidence="2" id="KW-0808">Transferase</keyword>
<reference evidence="2 3" key="1">
    <citation type="journal article" date="2022" name="Nat. Plants">
        <title>Genomes of leafy and leafless Platanthera orchids illuminate the evolution of mycoheterotrophy.</title>
        <authorList>
            <person name="Li M.H."/>
            <person name="Liu K.W."/>
            <person name="Li Z."/>
            <person name="Lu H.C."/>
            <person name="Ye Q.L."/>
            <person name="Zhang D."/>
            <person name="Wang J.Y."/>
            <person name="Li Y.F."/>
            <person name="Zhong Z.M."/>
            <person name="Liu X."/>
            <person name="Yu X."/>
            <person name="Liu D.K."/>
            <person name="Tu X.D."/>
            <person name="Liu B."/>
            <person name="Hao Y."/>
            <person name="Liao X.Y."/>
            <person name="Jiang Y.T."/>
            <person name="Sun W.H."/>
            <person name="Chen J."/>
            <person name="Chen Y.Q."/>
            <person name="Ai Y."/>
            <person name="Zhai J.W."/>
            <person name="Wu S.S."/>
            <person name="Zhou Z."/>
            <person name="Hsiao Y.Y."/>
            <person name="Wu W.L."/>
            <person name="Chen Y.Y."/>
            <person name="Lin Y.F."/>
            <person name="Hsu J.L."/>
            <person name="Li C.Y."/>
            <person name="Wang Z.W."/>
            <person name="Zhao X."/>
            <person name="Zhong W.Y."/>
            <person name="Ma X.K."/>
            <person name="Ma L."/>
            <person name="Huang J."/>
            <person name="Chen G.Z."/>
            <person name="Huang M.Z."/>
            <person name="Huang L."/>
            <person name="Peng D.H."/>
            <person name="Luo Y.B."/>
            <person name="Zou S.Q."/>
            <person name="Chen S.P."/>
            <person name="Lan S."/>
            <person name="Tsai W.C."/>
            <person name="Van de Peer Y."/>
            <person name="Liu Z.J."/>
        </authorList>
    </citation>
    <scope>NUCLEOTIDE SEQUENCE [LARGE SCALE GENOMIC DNA]</scope>
    <source>
        <strain evidence="2">Lor287</strain>
    </source>
</reference>
<organism evidence="2 3">
    <name type="scientific">Platanthera zijinensis</name>
    <dbReference type="NCBI Taxonomy" id="2320716"/>
    <lineage>
        <taxon>Eukaryota</taxon>
        <taxon>Viridiplantae</taxon>
        <taxon>Streptophyta</taxon>
        <taxon>Embryophyta</taxon>
        <taxon>Tracheophyta</taxon>
        <taxon>Spermatophyta</taxon>
        <taxon>Magnoliopsida</taxon>
        <taxon>Liliopsida</taxon>
        <taxon>Asparagales</taxon>
        <taxon>Orchidaceae</taxon>
        <taxon>Orchidoideae</taxon>
        <taxon>Orchideae</taxon>
        <taxon>Orchidinae</taxon>
        <taxon>Platanthera</taxon>
    </lineage>
</organism>
<gene>
    <name evidence="2" type="primary">ATM</name>
    <name evidence="2" type="ORF">KSP39_PZI023609</name>
</gene>
<evidence type="ECO:0000313" key="3">
    <source>
        <dbReference type="Proteomes" id="UP001418222"/>
    </source>
</evidence>
<dbReference type="Proteomes" id="UP001418222">
    <property type="component" value="Unassembled WGS sequence"/>
</dbReference>
<dbReference type="InterPro" id="IPR021668">
    <property type="entry name" value="TAN"/>
</dbReference>
<dbReference type="GO" id="GO:0006974">
    <property type="term" value="P:DNA damage response"/>
    <property type="evidence" value="ECO:0007669"/>
    <property type="project" value="InterPro"/>
</dbReference>
<name>A0AAP0FU75_9ASPA</name>